<dbReference type="EMBL" id="JAACXV010000399">
    <property type="protein sequence ID" value="KAF7278497.1"/>
    <property type="molecule type" value="Genomic_DNA"/>
</dbReference>
<comment type="caution">
    <text evidence="2">The sequence shown here is derived from an EMBL/GenBank/DDBJ whole genome shotgun (WGS) entry which is preliminary data.</text>
</comment>
<proteinExistence type="predicted"/>
<evidence type="ECO:0000256" key="1">
    <source>
        <dbReference type="SAM" id="MobiDB-lite"/>
    </source>
</evidence>
<organism evidence="2 3">
    <name type="scientific">Rhynchophorus ferrugineus</name>
    <name type="common">Red palm weevil</name>
    <name type="synonym">Curculio ferrugineus</name>
    <dbReference type="NCBI Taxonomy" id="354439"/>
    <lineage>
        <taxon>Eukaryota</taxon>
        <taxon>Metazoa</taxon>
        <taxon>Ecdysozoa</taxon>
        <taxon>Arthropoda</taxon>
        <taxon>Hexapoda</taxon>
        <taxon>Insecta</taxon>
        <taxon>Pterygota</taxon>
        <taxon>Neoptera</taxon>
        <taxon>Endopterygota</taxon>
        <taxon>Coleoptera</taxon>
        <taxon>Polyphaga</taxon>
        <taxon>Cucujiformia</taxon>
        <taxon>Curculionidae</taxon>
        <taxon>Dryophthorinae</taxon>
        <taxon>Rhynchophorus</taxon>
    </lineage>
</organism>
<gene>
    <name evidence="2" type="ORF">GWI33_008398</name>
</gene>
<accession>A0A834IG96</accession>
<reference evidence="2" key="1">
    <citation type="submission" date="2020-08" db="EMBL/GenBank/DDBJ databases">
        <title>Genome sequencing and assembly of the red palm weevil Rhynchophorus ferrugineus.</title>
        <authorList>
            <person name="Dias G.B."/>
            <person name="Bergman C.M."/>
            <person name="Manee M."/>
        </authorList>
    </citation>
    <scope>NUCLEOTIDE SEQUENCE</scope>
    <source>
        <strain evidence="2">AA-2017</strain>
        <tissue evidence="2">Whole larva</tissue>
    </source>
</reference>
<protein>
    <submittedName>
        <fullName evidence="2">Uncharacterized protein</fullName>
    </submittedName>
</protein>
<name>A0A834IG96_RHYFE</name>
<evidence type="ECO:0000313" key="2">
    <source>
        <dbReference type="EMBL" id="KAF7278497.1"/>
    </source>
</evidence>
<dbReference type="Proteomes" id="UP000625711">
    <property type="component" value="Unassembled WGS sequence"/>
</dbReference>
<dbReference type="AlphaFoldDB" id="A0A834IG96"/>
<sequence>MGQMEKGARARRPSSVVYGGGSAMMHSAAAPAPLNRLPLRFSKLSLKNNGPSYTGRTEIYTVERAVENSC</sequence>
<feature type="region of interest" description="Disordered" evidence="1">
    <location>
        <begin position="1"/>
        <end position="21"/>
    </location>
</feature>
<keyword evidence="3" id="KW-1185">Reference proteome</keyword>
<evidence type="ECO:0000313" key="3">
    <source>
        <dbReference type="Proteomes" id="UP000625711"/>
    </source>
</evidence>